<dbReference type="GeneID" id="9946308"/>
<gene>
    <name evidence="2 4" type="ORF">LOAG_08880</name>
</gene>
<proteinExistence type="predicted"/>
<accession>A0A1S0TSY6</accession>
<dbReference type="EMBL" id="JH712544">
    <property type="protein sequence ID" value="EFO19614.1"/>
    <property type="molecule type" value="Genomic_DNA"/>
</dbReference>
<dbReference type="RefSeq" id="XP_003144458.1">
    <property type="nucleotide sequence ID" value="XM_003144410.1"/>
</dbReference>
<evidence type="ECO:0000313" key="4">
    <source>
        <dbReference type="WBParaSite" id="EN70_7440"/>
    </source>
</evidence>
<reference evidence="4" key="2">
    <citation type="submission" date="2016-11" db="UniProtKB">
        <authorList>
            <consortium name="WormBaseParasite"/>
        </authorList>
    </citation>
    <scope>IDENTIFICATION</scope>
</reference>
<evidence type="ECO:0000313" key="3">
    <source>
        <dbReference type="Proteomes" id="UP000095285"/>
    </source>
</evidence>
<organism evidence="3 4">
    <name type="scientific">Loa loa</name>
    <name type="common">Eye worm</name>
    <name type="synonym">Filaria loa</name>
    <dbReference type="NCBI Taxonomy" id="7209"/>
    <lineage>
        <taxon>Eukaryota</taxon>
        <taxon>Metazoa</taxon>
        <taxon>Ecdysozoa</taxon>
        <taxon>Nematoda</taxon>
        <taxon>Chromadorea</taxon>
        <taxon>Rhabditida</taxon>
        <taxon>Spirurina</taxon>
        <taxon>Spiruromorpha</taxon>
        <taxon>Filarioidea</taxon>
        <taxon>Onchocercidae</taxon>
        <taxon>Loa</taxon>
    </lineage>
</organism>
<dbReference type="AlphaFoldDB" id="A0A1I7VXR8"/>
<feature type="compositionally biased region" description="Acidic residues" evidence="1">
    <location>
        <begin position="63"/>
        <end position="104"/>
    </location>
</feature>
<name>A0A1I7VXR8_LOALO</name>
<reference evidence="2 3" key="1">
    <citation type="submission" date="2012-04" db="EMBL/GenBank/DDBJ databases">
        <title>The Genome Sequence of Loa loa.</title>
        <authorList>
            <consortium name="The Broad Institute Genome Sequencing Platform"/>
            <consortium name="Broad Institute Genome Sequencing Center for Infectious Disease"/>
            <person name="Nutman T.B."/>
            <person name="Fink D.L."/>
            <person name="Russ C."/>
            <person name="Young S."/>
            <person name="Zeng Q."/>
            <person name="Gargeya S."/>
            <person name="Alvarado L."/>
            <person name="Berlin A."/>
            <person name="Chapman S.B."/>
            <person name="Chen Z."/>
            <person name="Freedman E."/>
            <person name="Gellesch M."/>
            <person name="Goldberg J."/>
            <person name="Griggs A."/>
            <person name="Gujja S."/>
            <person name="Heilman E.R."/>
            <person name="Heiman D."/>
            <person name="Howarth C."/>
            <person name="Mehta T."/>
            <person name="Neiman D."/>
            <person name="Pearson M."/>
            <person name="Roberts A."/>
            <person name="Saif S."/>
            <person name="Shea T."/>
            <person name="Shenoy N."/>
            <person name="Sisk P."/>
            <person name="Stolte C."/>
            <person name="Sykes S."/>
            <person name="White J."/>
            <person name="Yandava C."/>
            <person name="Haas B."/>
            <person name="Henn M.R."/>
            <person name="Nusbaum C."/>
            <person name="Birren B."/>
        </authorList>
    </citation>
    <scope>NUCLEOTIDE SEQUENCE [LARGE SCALE GENOMIC DNA]</scope>
</reference>
<protein>
    <submittedName>
        <fullName evidence="4">Wsv095</fullName>
    </submittedName>
</protein>
<dbReference type="KEGG" id="loa:LOAG_08880"/>
<dbReference type="Proteomes" id="UP000095285">
    <property type="component" value="Unassembled WGS sequence"/>
</dbReference>
<sequence>MVLKEEVFEMCMRELGKIICGGGNGSGGGGGGVAAANHQKVQLTMQRKTQTCCITYPSMPLNVDDDDDDDNEDDNNDDNDDDDNNDGDNDDDNDSSNDDNDGDDVLSCYAIIILVALILL</sequence>
<accession>A0A1I7VXR8</accession>
<evidence type="ECO:0000256" key="1">
    <source>
        <dbReference type="SAM" id="MobiDB-lite"/>
    </source>
</evidence>
<dbReference type="CTD" id="9946308"/>
<dbReference type="WBParaSite" id="EN70_7440">
    <property type="protein sequence ID" value="EN70_7440"/>
    <property type="gene ID" value="EN70_7440"/>
</dbReference>
<feature type="region of interest" description="Disordered" evidence="1">
    <location>
        <begin position="57"/>
        <end position="104"/>
    </location>
</feature>
<keyword evidence="3" id="KW-1185">Reference proteome</keyword>
<evidence type="ECO:0000313" key="2">
    <source>
        <dbReference type="EMBL" id="EFO19614.1"/>
    </source>
</evidence>